<evidence type="ECO:0000313" key="2">
    <source>
        <dbReference type="Proteomes" id="UP001424741"/>
    </source>
</evidence>
<protein>
    <submittedName>
        <fullName evidence="1">Uncharacterized protein</fullName>
    </submittedName>
</protein>
<reference evidence="1 2" key="1">
    <citation type="submission" date="2024-02" db="EMBL/GenBank/DDBJ databases">
        <title>Rubritalea halochordaticola NBRC 107102.</title>
        <authorList>
            <person name="Ichikawa N."/>
            <person name="Katano-Makiyama Y."/>
            <person name="Hidaka K."/>
        </authorList>
    </citation>
    <scope>NUCLEOTIDE SEQUENCE [LARGE SCALE GENOMIC DNA]</scope>
    <source>
        <strain evidence="1 2">NBRC 107102</strain>
    </source>
</reference>
<keyword evidence="2" id="KW-1185">Reference proteome</keyword>
<sequence length="61" mass="6877">MCLLLACYKPLKMAVVKNDYSANESCAFPSIILIVKAWLSSRASPISQQQRLTSKFHNLFT</sequence>
<proteinExistence type="predicted"/>
<comment type="caution">
    <text evidence="1">The sequence shown here is derived from an EMBL/GenBank/DDBJ whole genome shotgun (WGS) entry which is preliminary data.</text>
</comment>
<dbReference type="EMBL" id="BAABRL010000001">
    <property type="protein sequence ID" value="GAA5494234.1"/>
    <property type="molecule type" value="Genomic_DNA"/>
</dbReference>
<gene>
    <name evidence="1" type="ORF">Rhal01_00393</name>
</gene>
<name>A0ABP9UUS9_9BACT</name>
<evidence type="ECO:0000313" key="1">
    <source>
        <dbReference type="EMBL" id="GAA5494234.1"/>
    </source>
</evidence>
<accession>A0ABP9UUS9</accession>
<dbReference type="Proteomes" id="UP001424741">
    <property type="component" value="Unassembled WGS sequence"/>
</dbReference>
<organism evidence="1 2">
    <name type="scientific">Rubritalea halochordaticola</name>
    <dbReference type="NCBI Taxonomy" id="714537"/>
    <lineage>
        <taxon>Bacteria</taxon>
        <taxon>Pseudomonadati</taxon>
        <taxon>Verrucomicrobiota</taxon>
        <taxon>Verrucomicrobiia</taxon>
        <taxon>Verrucomicrobiales</taxon>
        <taxon>Rubritaleaceae</taxon>
        <taxon>Rubritalea</taxon>
    </lineage>
</organism>